<sequence length="55" mass="6149">MTPRKGPIGHLLTAAVRFIGWVILGIHHARKVRRIERSIVIETVPLHAGCKCSRP</sequence>
<protein>
    <submittedName>
        <fullName evidence="2">Uncharacterized protein</fullName>
    </submittedName>
</protein>
<dbReference type="EMBL" id="KU160654">
    <property type="protein sequence ID" value="ALY09563.1"/>
    <property type="molecule type" value="Genomic_DNA"/>
</dbReference>
<keyword evidence="1" id="KW-0472">Membrane</keyword>
<dbReference type="KEGG" id="vg:40078894"/>
<keyword evidence="1" id="KW-0812">Transmembrane</keyword>
<dbReference type="GeneID" id="40078894"/>
<gene>
    <name evidence="2" type="primary">36</name>
    <name evidence="2" type="ORF">LAROYE_36</name>
</gene>
<keyword evidence="1" id="KW-1133">Transmembrane helix</keyword>
<proteinExistence type="predicted"/>
<accession>A0A0U4JSG5</accession>
<keyword evidence="3" id="KW-1185">Reference proteome</keyword>
<name>A0A0U4JSG5_9CAUD</name>
<dbReference type="RefSeq" id="YP_009603026.1">
    <property type="nucleotide sequence ID" value="NC_041947.1"/>
</dbReference>
<dbReference type="Proteomes" id="UP000222336">
    <property type="component" value="Segment"/>
</dbReference>
<organism evidence="2 3">
    <name type="scientific">Arthrobacter phage Laroye</name>
    <dbReference type="NCBI Taxonomy" id="1772305"/>
    <lineage>
        <taxon>Viruses</taxon>
        <taxon>Duplodnaviria</taxon>
        <taxon>Heunggongvirae</taxon>
        <taxon>Uroviricota</taxon>
        <taxon>Caudoviricetes</taxon>
        <taxon>Laroyevirus</taxon>
        <taxon>Laroyevirus laroye</taxon>
    </lineage>
</organism>
<reference evidence="3" key="1">
    <citation type="submission" date="2015-11" db="EMBL/GenBank/DDBJ databases">
        <authorList>
            <person name="Dogans D."/>
            <person name="Schneider V.M."/>
            <person name="Bradley K.W."/>
            <person name="Asai D.J."/>
            <person name="Bowman C.A."/>
            <person name="Russell D.A."/>
            <person name="Pope W.H."/>
            <person name="Jacobs-Sera D."/>
            <person name="Hendrix R.W."/>
            <person name="Hatfull G.F."/>
        </authorList>
    </citation>
    <scope>NUCLEOTIDE SEQUENCE [LARGE SCALE GENOMIC DNA]</scope>
</reference>
<evidence type="ECO:0000256" key="1">
    <source>
        <dbReference type="SAM" id="Phobius"/>
    </source>
</evidence>
<feature type="transmembrane region" description="Helical" evidence="1">
    <location>
        <begin position="6"/>
        <end position="27"/>
    </location>
</feature>
<evidence type="ECO:0000313" key="2">
    <source>
        <dbReference type="EMBL" id="ALY09563.1"/>
    </source>
</evidence>
<evidence type="ECO:0000313" key="3">
    <source>
        <dbReference type="Proteomes" id="UP000222336"/>
    </source>
</evidence>